<comment type="pathway">
    <text evidence="5 17">Amino-acid biosynthesis; L-leucine biosynthesis; L-leucine from 3-methyl-2-oxobutanoate: step 4/4.</text>
</comment>
<reference evidence="18 19" key="1">
    <citation type="submission" date="2019-01" db="EMBL/GenBank/DDBJ databases">
        <title>Fusobacterium necrophorum Isolated From the Uterus of Dairy Cows.</title>
        <authorList>
            <person name="Francis A.M."/>
        </authorList>
    </citation>
    <scope>NUCLEOTIDE SEQUENCE [LARGE SCALE GENOMIC DNA]</scope>
    <source>
        <strain evidence="18 19">KG35</strain>
    </source>
</reference>
<dbReference type="InterPro" id="IPR043131">
    <property type="entry name" value="BCAT-like_N"/>
</dbReference>
<evidence type="ECO:0000313" key="18">
    <source>
        <dbReference type="EMBL" id="RXZ70526.1"/>
    </source>
</evidence>
<keyword evidence="8 17" id="KW-0028">Amino-acid biosynthesis</keyword>
<comment type="caution">
    <text evidence="18">The sequence shown here is derived from an EMBL/GenBank/DDBJ whole genome shotgun (WGS) entry which is preliminary data.</text>
</comment>
<evidence type="ECO:0000256" key="12">
    <source>
        <dbReference type="ARBA" id="ARBA00048212"/>
    </source>
</evidence>
<dbReference type="InterPro" id="IPR050571">
    <property type="entry name" value="Class-IV_PLP-Dep_Aminotrnsfr"/>
</dbReference>
<evidence type="ECO:0000256" key="1">
    <source>
        <dbReference type="ARBA" id="ARBA00001933"/>
    </source>
</evidence>
<proteinExistence type="inferred from homology"/>
<dbReference type="SUPFAM" id="SSF56752">
    <property type="entry name" value="D-aminoacid aminotransferase-like PLP-dependent enzymes"/>
    <property type="match status" value="1"/>
</dbReference>
<dbReference type="InterPro" id="IPR036038">
    <property type="entry name" value="Aminotransferase-like"/>
</dbReference>
<dbReference type="UniPathway" id="UPA00048">
    <property type="reaction ID" value="UER00073"/>
</dbReference>
<dbReference type="GO" id="GO:0005829">
    <property type="term" value="C:cytosol"/>
    <property type="evidence" value="ECO:0007669"/>
    <property type="project" value="TreeGrafter"/>
</dbReference>
<comment type="pathway">
    <text evidence="4 17">Amino-acid biosynthesis; L-valine biosynthesis; L-valine from pyruvate: step 4/4.</text>
</comment>
<comment type="pathway">
    <text evidence="3 17">Amino-acid biosynthesis; L-isoleucine biosynthesis; L-isoleucine from 2-oxobutanoate: step 4/4.</text>
</comment>
<evidence type="ECO:0000256" key="13">
    <source>
        <dbReference type="ARBA" id="ARBA00048798"/>
    </source>
</evidence>
<dbReference type="GO" id="GO:0009097">
    <property type="term" value="P:isoleucine biosynthetic process"/>
    <property type="evidence" value="ECO:0007669"/>
    <property type="project" value="UniProtKB-UniPathway"/>
</dbReference>
<dbReference type="EMBL" id="SBAP01000007">
    <property type="protein sequence ID" value="RXZ70526.1"/>
    <property type="molecule type" value="Genomic_DNA"/>
</dbReference>
<comment type="catalytic activity">
    <reaction evidence="13 17">
        <text>L-isoleucine + 2-oxoglutarate = (S)-3-methyl-2-oxopentanoate + L-glutamate</text>
        <dbReference type="Rhea" id="RHEA:24801"/>
        <dbReference type="ChEBI" id="CHEBI:16810"/>
        <dbReference type="ChEBI" id="CHEBI:29985"/>
        <dbReference type="ChEBI" id="CHEBI:35146"/>
        <dbReference type="ChEBI" id="CHEBI:58045"/>
        <dbReference type="EC" id="2.6.1.42"/>
    </reaction>
</comment>
<dbReference type="GO" id="GO:0052654">
    <property type="term" value="F:L-leucine-2-oxoglutarate transaminase activity"/>
    <property type="evidence" value="ECO:0007669"/>
    <property type="project" value="RHEA"/>
</dbReference>
<keyword evidence="11 17" id="KW-0100">Branched-chain amino acid biosynthesis</keyword>
<comment type="similarity">
    <text evidence="6 15">Belongs to the class-IV pyridoxal-phosphate-dependent aminotransferase family.</text>
</comment>
<evidence type="ECO:0000256" key="10">
    <source>
        <dbReference type="ARBA" id="ARBA00022898"/>
    </source>
</evidence>
<dbReference type="CDD" id="cd01557">
    <property type="entry name" value="BCAT_beta_family"/>
    <property type="match status" value="1"/>
</dbReference>
<evidence type="ECO:0000256" key="5">
    <source>
        <dbReference type="ARBA" id="ARBA00005072"/>
    </source>
</evidence>
<dbReference type="NCBIfam" id="NF005146">
    <property type="entry name" value="PRK06606.1"/>
    <property type="match status" value="1"/>
</dbReference>
<dbReference type="UniPathway" id="UPA00049">
    <property type="reaction ID" value="UER00062"/>
</dbReference>
<dbReference type="GO" id="GO:0009099">
    <property type="term" value="P:L-valine biosynthetic process"/>
    <property type="evidence" value="ECO:0007669"/>
    <property type="project" value="UniProtKB-UniPathway"/>
</dbReference>
<name>A0A4V1QXR0_9FUSO</name>
<dbReference type="NCBIfam" id="TIGR01122">
    <property type="entry name" value="ilvE_I"/>
    <property type="match status" value="1"/>
</dbReference>
<dbReference type="EC" id="2.6.1.42" evidence="17"/>
<comment type="function">
    <text evidence="2 17">Acts on leucine, isoleucine and valine.</text>
</comment>
<keyword evidence="9 17" id="KW-0808">Transferase</keyword>
<evidence type="ECO:0000256" key="6">
    <source>
        <dbReference type="ARBA" id="ARBA00009320"/>
    </source>
</evidence>
<dbReference type="PANTHER" id="PTHR42743">
    <property type="entry name" value="AMINO-ACID AMINOTRANSFERASE"/>
    <property type="match status" value="1"/>
</dbReference>
<dbReference type="AlphaFoldDB" id="A0A4V1QXR0"/>
<dbReference type="InterPro" id="IPR005785">
    <property type="entry name" value="B_amino_transI"/>
</dbReference>
<evidence type="ECO:0000256" key="3">
    <source>
        <dbReference type="ARBA" id="ARBA00004824"/>
    </source>
</evidence>
<evidence type="ECO:0000256" key="11">
    <source>
        <dbReference type="ARBA" id="ARBA00023304"/>
    </source>
</evidence>
<dbReference type="GO" id="GO:0052656">
    <property type="term" value="F:L-isoleucine-2-oxoglutarate transaminase activity"/>
    <property type="evidence" value="ECO:0007669"/>
    <property type="project" value="RHEA"/>
</dbReference>
<dbReference type="FunFam" id="3.20.10.10:FF:000002">
    <property type="entry name" value="D-alanine aminotransferase"/>
    <property type="match status" value="1"/>
</dbReference>
<comment type="cofactor">
    <cofactor evidence="1 16">
        <name>pyridoxal 5'-phosphate</name>
        <dbReference type="ChEBI" id="CHEBI:597326"/>
    </cofactor>
</comment>
<dbReference type="UniPathway" id="UPA00047">
    <property type="reaction ID" value="UER00058"/>
</dbReference>
<evidence type="ECO:0000256" key="17">
    <source>
        <dbReference type="RuleBase" id="RU364094"/>
    </source>
</evidence>
<dbReference type="Pfam" id="PF01063">
    <property type="entry name" value="Aminotran_4"/>
    <property type="match status" value="1"/>
</dbReference>
<evidence type="ECO:0000256" key="16">
    <source>
        <dbReference type="RuleBase" id="RU004516"/>
    </source>
</evidence>
<comment type="catalytic activity">
    <reaction evidence="14 17">
        <text>L-leucine + 2-oxoglutarate = 4-methyl-2-oxopentanoate + L-glutamate</text>
        <dbReference type="Rhea" id="RHEA:18321"/>
        <dbReference type="ChEBI" id="CHEBI:16810"/>
        <dbReference type="ChEBI" id="CHEBI:17865"/>
        <dbReference type="ChEBI" id="CHEBI:29985"/>
        <dbReference type="ChEBI" id="CHEBI:57427"/>
        <dbReference type="EC" id="2.6.1.42"/>
    </reaction>
</comment>
<dbReference type="InterPro" id="IPR018300">
    <property type="entry name" value="Aminotrans_IV_CS"/>
</dbReference>
<evidence type="ECO:0000313" key="19">
    <source>
        <dbReference type="Proteomes" id="UP000289216"/>
    </source>
</evidence>
<dbReference type="Proteomes" id="UP000289216">
    <property type="component" value="Unassembled WGS sequence"/>
</dbReference>
<keyword evidence="7 17" id="KW-0032">Aminotransferase</keyword>
<evidence type="ECO:0000256" key="2">
    <source>
        <dbReference type="ARBA" id="ARBA00003109"/>
    </source>
</evidence>
<keyword evidence="10 16" id="KW-0663">Pyridoxal phosphate</keyword>
<gene>
    <name evidence="17" type="primary">ilvE</name>
    <name evidence="18" type="ORF">EPT53_03280</name>
</gene>
<accession>A0A4V1QXR0</accession>
<dbReference type="PROSITE" id="PS00770">
    <property type="entry name" value="AA_TRANSFER_CLASS_4"/>
    <property type="match status" value="1"/>
</dbReference>
<dbReference type="GO" id="GO:0052655">
    <property type="term" value="F:L-valine-2-oxoglutarate transaminase activity"/>
    <property type="evidence" value="ECO:0007669"/>
    <property type="project" value="RHEA"/>
</dbReference>
<dbReference type="InterPro" id="IPR033939">
    <property type="entry name" value="BCAT_family"/>
</dbReference>
<organism evidence="18 19">
    <name type="scientific">Fusobacterium necrophorum</name>
    <dbReference type="NCBI Taxonomy" id="859"/>
    <lineage>
        <taxon>Bacteria</taxon>
        <taxon>Fusobacteriati</taxon>
        <taxon>Fusobacteriota</taxon>
        <taxon>Fusobacteriia</taxon>
        <taxon>Fusobacteriales</taxon>
        <taxon>Fusobacteriaceae</taxon>
        <taxon>Fusobacterium</taxon>
    </lineage>
</organism>
<evidence type="ECO:0000256" key="8">
    <source>
        <dbReference type="ARBA" id="ARBA00022605"/>
    </source>
</evidence>
<protein>
    <recommendedName>
        <fullName evidence="17">Branched-chain-amino-acid aminotransferase</fullName>
        <shortName evidence="17">BCAT</shortName>
        <ecNumber evidence="17">2.6.1.42</ecNumber>
    </recommendedName>
</protein>
<dbReference type="InterPro" id="IPR001544">
    <property type="entry name" value="Aminotrans_IV"/>
</dbReference>
<evidence type="ECO:0000256" key="4">
    <source>
        <dbReference type="ARBA" id="ARBA00004931"/>
    </source>
</evidence>
<dbReference type="RefSeq" id="WP_129490703.1">
    <property type="nucleotide sequence ID" value="NZ_SBAP01000007.1"/>
</dbReference>
<evidence type="ECO:0000256" key="15">
    <source>
        <dbReference type="RuleBase" id="RU004106"/>
    </source>
</evidence>
<dbReference type="InterPro" id="IPR043132">
    <property type="entry name" value="BCAT-like_C"/>
</dbReference>
<dbReference type="Gene3D" id="3.20.10.10">
    <property type="entry name" value="D-amino Acid Aminotransferase, subunit A, domain 2"/>
    <property type="match status" value="1"/>
</dbReference>
<evidence type="ECO:0000256" key="9">
    <source>
        <dbReference type="ARBA" id="ARBA00022679"/>
    </source>
</evidence>
<sequence>MINTSKIWMNGTLVDHDEATIHILSHVIHYGSSFFEGIRVYKTEQGPAIFRLREHVTRLFHSAKIYRTSIPYTEEEICQAIIDTVKANNLEEGYIRPIAYRGYFELGINPNRCPVDVAIAAWYWGRYLGEEALSKGIQVQISSWRRPALDTLPSLAKAGGNYLSSQLIKMEALQNGYDEGIALDYLGNISEGSGENLFLVLNGSLITPSLSSSALSGITKDTVLQLAKSLGYEIVEQAIPRELLYTCDEVFLTGTAAEITPVASIDRIQVGKGENRISKEIQKAFFLLVSGKHPLSKQYLTYVNQ</sequence>
<evidence type="ECO:0000256" key="7">
    <source>
        <dbReference type="ARBA" id="ARBA00022576"/>
    </source>
</evidence>
<dbReference type="Gene3D" id="3.30.470.10">
    <property type="match status" value="1"/>
</dbReference>
<dbReference type="GO" id="GO:0009098">
    <property type="term" value="P:L-leucine biosynthetic process"/>
    <property type="evidence" value="ECO:0007669"/>
    <property type="project" value="UniProtKB-UniPathway"/>
</dbReference>
<dbReference type="PANTHER" id="PTHR42743:SF11">
    <property type="entry name" value="AMINODEOXYCHORISMATE LYASE"/>
    <property type="match status" value="1"/>
</dbReference>
<evidence type="ECO:0000256" key="14">
    <source>
        <dbReference type="ARBA" id="ARBA00049229"/>
    </source>
</evidence>
<comment type="catalytic activity">
    <reaction evidence="12 17">
        <text>L-valine + 2-oxoglutarate = 3-methyl-2-oxobutanoate + L-glutamate</text>
        <dbReference type="Rhea" id="RHEA:24813"/>
        <dbReference type="ChEBI" id="CHEBI:11851"/>
        <dbReference type="ChEBI" id="CHEBI:16810"/>
        <dbReference type="ChEBI" id="CHEBI:29985"/>
        <dbReference type="ChEBI" id="CHEBI:57762"/>
        <dbReference type="EC" id="2.6.1.42"/>
    </reaction>
</comment>